<feature type="non-terminal residue" evidence="5">
    <location>
        <position position="77"/>
    </location>
</feature>
<keyword evidence="6" id="KW-1185">Reference proteome</keyword>
<name>A0A264W7H9_9BACL</name>
<evidence type="ECO:0000259" key="4">
    <source>
        <dbReference type="Pfam" id="PF00361"/>
    </source>
</evidence>
<evidence type="ECO:0000256" key="3">
    <source>
        <dbReference type="SAM" id="Phobius"/>
    </source>
</evidence>
<dbReference type="EMBL" id="NOKQ01000079">
    <property type="protein sequence ID" value="OZS79564.1"/>
    <property type="molecule type" value="Genomic_DNA"/>
</dbReference>
<evidence type="ECO:0000256" key="2">
    <source>
        <dbReference type="RuleBase" id="RU000320"/>
    </source>
</evidence>
<dbReference type="PANTHER" id="PTHR43373:SF1">
    <property type="entry name" value="NA(+)_H(+) ANTIPORTER SUBUNIT A"/>
    <property type="match status" value="1"/>
</dbReference>
<keyword evidence="3" id="KW-1133">Transmembrane helix</keyword>
<dbReference type="Pfam" id="PF00361">
    <property type="entry name" value="Proton_antipo_M"/>
    <property type="match status" value="1"/>
</dbReference>
<comment type="subcellular location">
    <subcellularLocation>
        <location evidence="1">Cell membrane</location>
        <topology evidence="1">Multi-pass membrane protein</topology>
    </subcellularLocation>
    <subcellularLocation>
        <location evidence="2">Membrane</location>
        <topology evidence="2">Multi-pass membrane protein</topology>
    </subcellularLocation>
</comment>
<evidence type="ECO:0000313" key="5">
    <source>
        <dbReference type="EMBL" id="OZS79564.1"/>
    </source>
</evidence>
<evidence type="ECO:0000313" key="6">
    <source>
        <dbReference type="Proteomes" id="UP000217065"/>
    </source>
</evidence>
<dbReference type="AlphaFoldDB" id="A0A264W7H9"/>
<feature type="transmembrane region" description="Helical" evidence="3">
    <location>
        <begin position="17"/>
        <end position="40"/>
    </location>
</feature>
<organism evidence="5 6">
    <name type="scientific">Tetzosporium hominis</name>
    <dbReference type="NCBI Taxonomy" id="2020506"/>
    <lineage>
        <taxon>Bacteria</taxon>
        <taxon>Bacillati</taxon>
        <taxon>Bacillota</taxon>
        <taxon>Bacilli</taxon>
        <taxon>Bacillales</taxon>
        <taxon>Caryophanaceae</taxon>
        <taxon>Tetzosporium</taxon>
    </lineage>
</organism>
<gene>
    <name evidence="5" type="ORF">CF394_00260</name>
</gene>
<sequence>MFWGSLFAVKQPDLKGILAFSTVSQLGLIMSLLGLGGFAYLVTGAAVEPFTFATFAAIFALFPHATVKGSLFMVAGI</sequence>
<accession>A0A264W7H9</accession>
<reference evidence="5 6" key="1">
    <citation type="submission" date="2017-07" db="EMBL/GenBank/DDBJ databases">
        <title>Tetzosporium hominis gen.nov. sp.nov.</title>
        <authorList>
            <person name="Tetz G."/>
            <person name="Tetz V."/>
        </authorList>
    </citation>
    <scope>NUCLEOTIDE SEQUENCE [LARGE SCALE GENOMIC DNA]</scope>
    <source>
        <strain evidence="5 6">VT-49</strain>
    </source>
</reference>
<comment type="caution">
    <text evidence="5">The sequence shown here is derived from an EMBL/GenBank/DDBJ whole genome shotgun (WGS) entry which is preliminary data.</text>
</comment>
<dbReference type="Proteomes" id="UP000217065">
    <property type="component" value="Unassembled WGS sequence"/>
</dbReference>
<dbReference type="PANTHER" id="PTHR43373">
    <property type="entry name" value="NA(+)/H(+) ANTIPORTER SUBUNIT"/>
    <property type="match status" value="1"/>
</dbReference>
<keyword evidence="2 3" id="KW-0812">Transmembrane</keyword>
<dbReference type="InterPro" id="IPR001750">
    <property type="entry name" value="ND/Mrp_TM"/>
</dbReference>
<keyword evidence="3" id="KW-0472">Membrane</keyword>
<dbReference type="GO" id="GO:0005886">
    <property type="term" value="C:plasma membrane"/>
    <property type="evidence" value="ECO:0007669"/>
    <property type="project" value="UniProtKB-SubCell"/>
</dbReference>
<protein>
    <recommendedName>
        <fullName evidence="4">NADH:quinone oxidoreductase/Mrp antiporter transmembrane domain-containing protein</fullName>
    </recommendedName>
</protein>
<feature type="transmembrane region" description="Helical" evidence="3">
    <location>
        <begin position="52"/>
        <end position="75"/>
    </location>
</feature>
<dbReference type="InterPro" id="IPR050616">
    <property type="entry name" value="CPA3_Na-H_Antiporter_A"/>
</dbReference>
<evidence type="ECO:0000256" key="1">
    <source>
        <dbReference type="ARBA" id="ARBA00004651"/>
    </source>
</evidence>
<feature type="domain" description="NADH:quinone oxidoreductase/Mrp antiporter transmembrane" evidence="4">
    <location>
        <begin position="1"/>
        <end position="75"/>
    </location>
</feature>
<proteinExistence type="predicted"/>